<dbReference type="RefSeq" id="WP_188158693.1">
    <property type="nucleotide sequence ID" value="NZ_BMGH01000001.1"/>
</dbReference>
<name>A0A8J2Y6H6_9PROT</name>
<protein>
    <submittedName>
        <fullName evidence="2">Uncharacterized protein</fullName>
    </submittedName>
</protein>
<gene>
    <name evidence="2" type="ORF">GCM10011342_18480</name>
</gene>
<accession>A0A8J2Y6H6</accession>
<feature type="signal peptide" evidence="1">
    <location>
        <begin position="1"/>
        <end position="18"/>
    </location>
</feature>
<evidence type="ECO:0000256" key="1">
    <source>
        <dbReference type="SAM" id="SignalP"/>
    </source>
</evidence>
<feature type="chain" id="PRO_5035217304" evidence="1">
    <location>
        <begin position="19"/>
        <end position="406"/>
    </location>
</feature>
<proteinExistence type="predicted"/>
<sequence length="406" mass="44598">MRLILILSGLAIALAACGGSDSSANKNKDFVDPIERVKALTGRTEAIRQELSDAVGKPLSAQGVEEGLWVAERLDTYRERSGATSSRIPHLVVSPVGMWFHPGRESTEDLARILGIGGCPSFLLPAATAEQAEVIVPCGEITDLRLAGAGPERMRASYTLNNRNVETTLVKVRGPEVQPTRYPDRTIEVSGLEYDVSLQTLFDQLKEEYESSSEKGMIQFEVNGINSYYVETTDDSATNRHMVSGVLYGFKPGTAFGIHREYSPAPDNEPTLNDFRADLAEHYGEPSLDNDRQIGWSFDVDGSPLSGAMAERCLMVGSEPTIFTARGSYQNIPTRLPVRSGCGLQLLVNIHDVSGSGQGQRISLATFDLWDANSIGNHMYEDGLRRLHDFIVNAHMNYVEWQQANQ</sequence>
<reference evidence="2" key="1">
    <citation type="journal article" date="2014" name="Int. J. Syst. Evol. Microbiol.">
        <title>Complete genome sequence of Corynebacterium casei LMG S-19264T (=DSM 44701T), isolated from a smear-ripened cheese.</title>
        <authorList>
            <consortium name="US DOE Joint Genome Institute (JGI-PGF)"/>
            <person name="Walter F."/>
            <person name="Albersmeier A."/>
            <person name="Kalinowski J."/>
            <person name="Ruckert C."/>
        </authorList>
    </citation>
    <scope>NUCLEOTIDE SEQUENCE</scope>
    <source>
        <strain evidence="2">CGMCC 1.12921</strain>
    </source>
</reference>
<evidence type="ECO:0000313" key="3">
    <source>
        <dbReference type="Proteomes" id="UP000613582"/>
    </source>
</evidence>
<dbReference type="PROSITE" id="PS51257">
    <property type="entry name" value="PROKAR_LIPOPROTEIN"/>
    <property type="match status" value="1"/>
</dbReference>
<dbReference type="AlphaFoldDB" id="A0A8J2Y6H6"/>
<dbReference type="EMBL" id="BMGH01000001">
    <property type="protein sequence ID" value="GGD09871.1"/>
    <property type="molecule type" value="Genomic_DNA"/>
</dbReference>
<reference evidence="2" key="2">
    <citation type="submission" date="2020-09" db="EMBL/GenBank/DDBJ databases">
        <authorList>
            <person name="Sun Q."/>
            <person name="Zhou Y."/>
        </authorList>
    </citation>
    <scope>NUCLEOTIDE SEQUENCE</scope>
    <source>
        <strain evidence="2">CGMCC 1.12921</strain>
    </source>
</reference>
<keyword evidence="3" id="KW-1185">Reference proteome</keyword>
<keyword evidence="1" id="KW-0732">Signal</keyword>
<evidence type="ECO:0000313" key="2">
    <source>
        <dbReference type="EMBL" id="GGD09871.1"/>
    </source>
</evidence>
<dbReference type="Proteomes" id="UP000613582">
    <property type="component" value="Unassembled WGS sequence"/>
</dbReference>
<organism evidence="2 3">
    <name type="scientific">Aquisalinus flavus</name>
    <dbReference type="NCBI Taxonomy" id="1526572"/>
    <lineage>
        <taxon>Bacteria</taxon>
        <taxon>Pseudomonadati</taxon>
        <taxon>Pseudomonadota</taxon>
        <taxon>Alphaproteobacteria</taxon>
        <taxon>Parvularculales</taxon>
        <taxon>Parvularculaceae</taxon>
        <taxon>Aquisalinus</taxon>
    </lineage>
</organism>
<comment type="caution">
    <text evidence="2">The sequence shown here is derived from an EMBL/GenBank/DDBJ whole genome shotgun (WGS) entry which is preliminary data.</text>
</comment>